<keyword evidence="4" id="KW-1185">Reference proteome</keyword>
<feature type="transmembrane region" description="Helical" evidence="1">
    <location>
        <begin position="112"/>
        <end position="132"/>
    </location>
</feature>
<proteinExistence type="predicted"/>
<evidence type="ECO:0000256" key="1">
    <source>
        <dbReference type="SAM" id="Phobius"/>
    </source>
</evidence>
<organism evidence="3 4">
    <name type="scientific">Cyclocybe aegerita</name>
    <name type="common">Black poplar mushroom</name>
    <name type="synonym">Agrocybe aegerita</name>
    <dbReference type="NCBI Taxonomy" id="1973307"/>
    <lineage>
        <taxon>Eukaryota</taxon>
        <taxon>Fungi</taxon>
        <taxon>Dikarya</taxon>
        <taxon>Basidiomycota</taxon>
        <taxon>Agaricomycotina</taxon>
        <taxon>Agaricomycetes</taxon>
        <taxon>Agaricomycetidae</taxon>
        <taxon>Agaricales</taxon>
        <taxon>Agaricineae</taxon>
        <taxon>Bolbitiaceae</taxon>
        <taxon>Cyclocybe</taxon>
    </lineage>
</organism>
<dbReference type="InterPro" id="IPR045340">
    <property type="entry name" value="DUF6533"/>
</dbReference>
<feature type="transmembrane region" description="Helical" evidence="1">
    <location>
        <begin position="72"/>
        <end position="92"/>
    </location>
</feature>
<gene>
    <name evidence="3" type="ORF">AAE3_LOCUS12749</name>
</gene>
<dbReference type="Pfam" id="PF20151">
    <property type="entry name" value="DUF6533"/>
    <property type="match status" value="1"/>
</dbReference>
<feature type="domain" description="DUF6533" evidence="2">
    <location>
        <begin position="40"/>
        <end position="84"/>
    </location>
</feature>
<keyword evidence="1" id="KW-1133">Transmembrane helix</keyword>
<protein>
    <recommendedName>
        <fullName evidence="2">DUF6533 domain-containing protein</fullName>
    </recommendedName>
</protein>
<keyword evidence="1" id="KW-0812">Transmembrane</keyword>
<dbReference type="OrthoDB" id="3206101at2759"/>
<evidence type="ECO:0000259" key="2">
    <source>
        <dbReference type="Pfam" id="PF20151"/>
    </source>
</evidence>
<feature type="transmembrane region" description="Helical" evidence="1">
    <location>
        <begin position="28"/>
        <end position="51"/>
    </location>
</feature>
<dbReference type="AlphaFoldDB" id="A0A8S0Y011"/>
<keyword evidence="1" id="KW-0472">Membrane</keyword>
<comment type="caution">
    <text evidence="3">The sequence shown here is derived from an EMBL/GenBank/DDBJ whole genome shotgun (WGS) entry which is preliminary data.</text>
</comment>
<dbReference type="Proteomes" id="UP000467700">
    <property type="component" value="Unassembled WGS sequence"/>
</dbReference>
<evidence type="ECO:0000313" key="3">
    <source>
        <dbReference type="EMBL" id="CAA7270301.1"/>
    </source>
</evidence>
<feature type="transmembrane region" description="Helical" evidence="1">
    <location>
        <begin position="144"/>
        <end position="165"/>
    </location>
</feature>
<dbReference type="EMBL" id="CACVBS010000090">
    <property type="protein sequence ID" value="CAA7270301.1"/>
    <property type="molecule type" value="Genomic_DNA"/>
</dbReference>
<accession>A0A8S0Y011</accession>
<name>A0A8S0Y011_CYCAE</name>
<feature type="transmembrane region" description="Helical" evidence="1">
    <location>
        <begin position="185"/>
        <end position="205"/>
    </location>
</feature>
<evidence type="ECO:0000313" key="4">
    <source>
        <dbReference type="Proteomes" id="UP000467700"/>
    </source>
</evidence>
<reference evidence="3 4" key="1">
    <citation type="submission" date="2020-01" db="EMBL/GenBank/DDBJ databases">
        <authorList>
            <person name="Gupta K D."/>
        </authorList>
    </citation>
    <scope>NUCLEOTIDE SEQUENCE [LARGE SCALE GENOMIC DNA]</scope>
</reference>
<sequence length="429" mass="47603">MTIANYVHSTALAELSSESASTVFGGNFVSLLGAAAIQNYSALSAFILLVWDYVDTLTDEVHYIWGQRLTPVKFAFLFARYYGLASQFTNYVLLMTRLSRMPVDHQMCKGWYGFQTVSFWLLYTSSDLVLMMRVYALYKHSQNIGMCLLFLHTMEGIVVSLVGWHTLEHIQFNAACDAISIPPDVIAFATVVIVSQCVVWVLTYYKRNVGHGQSVPVVDVVIRDGRLAWFVVCGMSPEKFLVTYGSTDAYSSYYCCDCSSFFLPPGCETPSLIFMAYYCVVSRDMPLGSEYSKIASSGATFSSIAPSLASRSGSHFSSEPNPFAFDWHNTPAYARSASSIAKSENANANSIPSSPSIPSLHFDGRSSISRTKHPTELCRLEHIDSRVSSCQSSAKARSWHSSCDIEIGSECTNTSMDSAELREYWNELL</sequence>